<dbReference type="OrthoDB" id="419598at2759"/>
<evidence type="ECO:0000313" key="3">
    <source>
        <dbReference type="Proteomes" id="UP000799640"/>
    </source>
</evidence>
<dbReference type="InterPro" id="IPR052718">
    <property type="entry name" value="NmrA-type_oxidoreductase"/>
</dbReference>
<sequence>MTLKYLITGATGGLGAGVLSYLAANNPASDFAAASSRESNRAAFEARGIAFRFADYDRPETLRAAFAGVENLFFVSSNTFDNERRTRQHQAVVDAAVEAGVGHVWYTSLAFGGFGSDSKVDVQVAHLATEDMLRRSGIKFTTVREGVYAEAWPLFLNWYPESESVVLPADGPVAWTSREELGEANARLMMRGGFENQVVLLTAGETITFAKVVEIINAVTGRGVKFEIVDAEEYVRRNGTGDQGGKPAAFFGKMVSWFEGIAAGDAGTTDPLMKEVLGREPKAGSEAIRELLVGSRGEYIWHQNHFNQ</sequence>
<feature type="domain" description="NmrA-like" evidence="1">
    <location>
        <begin position="5"/>
        <end position="234"/>
    </location>
</feature>
<dbReference type="PANTHER" id="PTHR47129">
    <property type="entry name" value="QUINONE OXIDOREDUCTASE 2"/>
    <property type="match status" value="1"/>
</dbReference>
<dbReference type="InterPro" id="IPR036291">
    <property type="entry name" value="NAD(P)-bd_dom_sf"/>
</dbReference>
<dbReference type="AlphaFoldDB" id="A0A6G1HIR6"/>
<dbReference type="Proteomes" id="UP000799640">
    <property type="component" value="Unassembled WGS sequence"/>
</dbReference>
<dbReference type="InterPro" id="IPR008030">
    <property type="entry name" value="NmrA-like"/>
</dbReference>
<dbReference type="SUPFAM" id="SSF51735">
    <property type="entry name" value="NAD(P)-binding Rossmann-fold domains"/>
    <property type="match status" value="1"/>
</dbReference>
<dbReference type="Pfam" id="PF05368">
    <property type="entry name" value="NmrA"/>
    <property type="match status" value="1"/>
</dbReference>
<keyword evidence="3" id="KW-1185">Reference proteome</keyword>
<reference evidence="2" key="1">
    <citation type="journal article" date="2020" name="Stud. Mycol.">
        <title>101 Dothideomycetes genomes: a test case for predicting lifestyles and emergence of pathogens.</title>
        <authorList>
            <person name="Haridas S."/>
            <person name="Albert R."/>
            <person name="Binder M."/>
            <person name="Bloem J."/>
            <person name="Labutti K."/>
            <person name="Salamov A."/>
            <person name="Andreopoulos B."/>
            <person name="Baker S."/>
            <person name="Barry K."/>
            <person name="Bills G."/>
            <person name="Bluhm B."/>
            <person name="Cannon C."/>
            <person name="Castanera R."/>
            <person name="Culley D."/>
            <person name="Daum C."/>
            <person name="Ezra D."/>
            <person name="Gonzalez J."/>
            <person name="Henrissat B."/>
            <person name="Kuo A."/>
            <person name="Liang C."/>
            <person name="Lipzen A."/>
            <person name="Lutzoni F."/>
            <person name="Magnuson J."/>
            <person name="Mondo S."/>
            <person name="Nolan M."/>
            <person name="Ohm R."/>
            <person name="Pangilinan J."/>
            <person name="Park H.-J."/>
            <person name="Ramirez L."/>
            <person name="Alfaro M."/>
            <person name="Sun H."/>
            <person name="Tritt A."/>
            <person name="Yoshinaga Y."/>
            <person name="Zwiers L.-H."/>
            <person name="Turgeon B."/>
            <person name="Goodwin S."/>
            <person name="Spatafora J."/>
            <person name="Crous P."/>
            <person name="Grigoriev I."/>
        </authorList>
    </citation>
    <scope>NUCLEOTIDE SEQUENCE</scope>
    <source>
        <strain evidence="2">CBS 262.69</strain>
    </source>
</reference>
<dbReference type="Gene3D" id="3.40.50.720">
    <property type="entry name" value="NAD(P)-binding Rossmann-like Domain"/>
    <property type="match status" value="1"/>
</dbReference>
<gene>
    <name evidence="2" type="ORF">EJ06DRAFT_585633</name>
</gene>
<evidence type="ECO:0000259" key="1">
    <source>
        <dbReference type="Pfam" id="PF05368"/>
    </source>
</evidence>
<name>A0A6G1HIR6_9PEZI</name>
<dbReference type="PANTHER" id="PTHR47129:SF1">
    <property type="entry name" value="NMRA-LIKE DOMAIN-CONTAINING PROTEIN"/>
    <property type="match status" value="1"/>
</dbReference>
<protein>
    <submittedName>
        <fullName evidence="2">NmrA-like family protein</fullName>
    </submittedName>
</protein>
<organism evidence="2 3">
    <name type="scientific">Trichodelitschia bisporula</name>
    <dbReference type="NCBI Taxonomy" id="703511"/>
    <lineage>
        <taxon>Eukaryota</taxon>
        <taxon>Fungi</taxon>
        <taxon>Dikarya</taxon>
        <taxon>Ascomycota</taxon>
        <taxon>Pezizomycotina</taxon>
        <taxon>Dothideomycetes</taxon>
        <taxon>Dothideomycetes incertae sedis</taxon>
        <taxon>Phaeotrichales</taxon>
        <taxon>Phaeotrichaceae</taxon>
        <taxon>Trichodelitschia</taxon>
    </lineage>
</organism>
<evidence type="ECO:0000313" key="2">
    <source>
        <dbReference type="EMBL" id="KAF2395900.1"/>
    </source>
</evidence>
<accession>A0A6G1HIR6</accession>
<proteinExistence type="predicted"/>
<dbReference type="Gene3D" id="3.90.25.10">
    <property type="entry name" value="UDP-galactose 4-epimerase, domain 1"/>
    <property type="match status" value="1"/>
</dbReference>
<dbReference type="EMBL" id="ML996710">
    <property type="protein sequence ID" value="KAF2395900.1"/>
    <property type="molecule type" value="Genomic_DNA"/>
</dbReference>